<dbReference type="Proteomes" id="UP000789595">
    <property type="component" value="Unassembled WGS sequence"/>
</dbReference>
<evidence type="ECO:0000256" key="1">
    <source>
        <dbReference type="SAM" id="MobiDB-lite"/>
    </source>
</evidence>
<accession>A0A8J2X2Z3</accession>
<dbReference type="InterPro" id="IPR036770">
    <property type="entry name" value="Ankyrin_rpt-contain_sf"/>
</dbReference>
<dbReference type="SUPFAM" id="SSF140860">
    <property type="entry name" value="Pseudo ankyrin repeat-like"/>
    <property type="match status" value="1"/>
</dbReference>
<evidence type="ECO:0000313" key="2">
    <source>
        <dbReference type="EMBL" id="CAH0378338.1"/>
    </source>
</evidence>
<sequence>MSAALGAAVDEPATPPPPGMPAGEEETQAAPRPKPYADAKGVFAKLIKLLPLATDDEVATFERRARRFTRRLGPLSLGRLVDDRQRPILWYACDSGDHAALEILLDQGCALSAFVPTEEGPSPYEHAHRLGHARIAETLKGWAHRELADVMDDGPAAQRARHEEARALLRRPKRRDDSLAAVCGGGWAC</sequence>
<reference evidence="2" key="1">
    <citation type="submission" date="2021-11" db="EMBL/GenBank/DDBJ databases">
        <authorList>
            <consortium name="Genoscope - CEA"/>
            <person name="William W."/>
        </authorList>
    </citation>
    <scope>NUCLEOTIDE SEQUENCE</scope>
</reference>
<dbReference type="EMBL" id="CAKKNE010000005">
    <property type="protein sequence ID" value="CAH0378338.1"/>
    <property type="molecule type" value="Genomic_DNA"/>
</dbReference>
<comment type="caution">
    <text evidence="2">The sequence shown here is derived from an EMBL/GenBank/DDBJ whole genome shotgun (WGS) entry which is preliminary data.</text>
</comment>
<keyword evidence="3" id="KW-1185">Reference proteome</keyword>
<protein>
    <recommendedName>
        <fullName evidence="4">Ankyrin repeat domain-containing protein</fullName>
    </recommendedName>
</protein>
<gene>
    <name evidence="2" type="ORF">PECAL_5P28490</name>
</gene>
<dbReference type="Gene3D" id="1.25.40.20">
    <property type="entry name" value="Ankyrin repeat-containing domain"/>
    <property type="match status" value="1"/>
</dbReference>
<proteinExistence type="predicted"/>
<feature type="region of interest" description="Disordered" evidence="1">
    <location>
        <begin position="1"/>
        <end position="34"/>
    </location>
</feature>
<evidence type="ECO:0000313" key="3">
    <source>
        <dbReference type="Proteomes" id="UP000789595"/>
    </source>
</evidence>
<name>A0A8J2X2Z3_9STRA</name>
<organism evidence="2 3">
    <name type="scientific">Pelagomonas calceolata</name>
    <dbReference type="NCBI Taxonomy" id="35677"/>
    <lineage>
        <taxon>Eukaryota</taxon>
        <taxon>Sar</taxon>
        <taxon>Stramenopiles</taxon>
        <taxon>Ochrophyta</taxon>
        <taxon>Pelagophyceae</taxon>
        <taxon>Pelagomonadales</taxon>
        <taxon>Pelagomonadaceae</taxon>
        <taxon>Pelagomonas</taxon>
    </lineage>
</organism>
<evidence type="ECO:0008006" key="4">
    <source>
        <dbReference type="Google" id="ProtNLM"/>
    </source>
</evidence>
<dbReference type="AlphaFoldDB" id="A0A8J2X2Z3"/>